<gene>
    <name evidence="2" type="ordered locus">HEAR0758</name>
</gene>
<dbReference type="InterPro" id="IPR029058">
    <property type="entry name" value="AB_hydrolase_fold"/>
</dbReference>
<name>A4G365_HERAR</name>
<organism evidence="2 3">
    <name type="scientific">Herminiimonas arsenicoxydans</name>
    <dbReference type="NCBI Taxonomy" id="204773"/>
    <lineage>
        <taxon>Bacteria</taxon>
        <taxon>Pseudomonadati</taxon>
        <taxon>Pseudomonadota</taxon>
        <taxon>Betaproteobacteria</taxon>
        <taxon>Burkholderiales</taxon>
        <taxon>Oxalobacteraceae</taxon>
        <taxon>Herminiimonas</taxon>
    </lineage>
</organism>
<dbReference type="AlphaFoldDB" id="A4G365"/>
<dbReference type="SUPFAM" id="SSF53474">
    <property type="entry name" value="alpha/beta-Hydrolases"/>
    <property type="match status" value="1"/>
</dbReference>
<dbReference type="KEGG" id="har:HEAR0758"/>
<dbReference type="STRING" id="204773.HEAR0758"/>
<dbReference type="Gene3D" id="3.40.50.1820">
    <property type="entry name" value="alpha/beta hydrolase"/>
    <property type="match status" value="1"/>
</dbReference>
<dbReference type="OrthoDB" id="9146575at2"/>
<evidence type="ECO:0008006" key="4">
    <source>
        <dbReference type="Google" id="ProtNLM"/>
    </source>
</evidence>
<evidence type="ECO:0000256" key="1">
    <source>
        <dbReference type="SAM" id="SignalP"/>
    </source>
</evidence>
<dbReference type="Proteomes" id="UP000006697">
    <property type="component" value="Chromosome"/>
</dbReference>
<feature type="chain" id="PRO_5002668116" description="Alpha/beta hydrolase" evidence="1">
    <location>
        <begin position="23"/>
        <end position="263"/>
    </location>
</feature>
<evidence type="ECO:0000313" key="2">
    <source>
        <dbReference type="EMBL" id="CAL60952.1"/>
    </source>
</evidence>
<protein>
    <recommendedName>
        <fullName evidence="4">Alpha/beta hydrolase</fullName>
    </recommendedName>
</protein>
<feature type="signal peptide" evidence="1">
    <location>
        <begin position="1"/>
        <end position="22"/>
    </location>
</feature>
<reference evidence="2 3" key="1">
    <citation type="journal article" date="2007" name="PLoS Genet.">
        <title>A tale of two oxidation states: bacterial colonization of arsenic-rich environments.</title>
        <authorList>
            <person name="Muller D."/>
            <person name="Medigue C."/>
            <person name="Koechler S."/>
            <person name="Barbe V."/>
            <person name="Barakat M."/>
            <person name="Talla E."/>
            <person name="Bonnefoy V."/>
            <person name="Krin E."/>
            <person name="Arsene-Ploetze F."/>
            <person name="Carapito C."/>
            <person name="Chandler M."/>
            <person name="Cournoyer B."/>
            <person name="Cruveiller S."/>
            <person name="Dossat C."/>
            <person name="Duval S."/>
            <person name="Heymann M."/>
            <person name="Leize E."/>
            <person name="Lieutaud A."/>
            <person name="Lievremont D."/>
            <person name="Makita Y."/>
            <person name="Mangenot S."/>
            <person name="Nitschke W."/>
            <person name="Ortet P."/>
            <person name="Perdrial N."/>
            <person name="Schoepp B."/>
            <person name="Siguier N."/>
            <person name="Simeonova D.D."/>
            <person name="Rouy Z."/>
            <person name="Segurens B."/>
            <person name="Turlin E."/>
            <person name="Vallenet D."/>
            <person name="Van Dorsselaer A."/>
            <person name="Weiss S."/>
            <person name="Weissenbach J."/>
            <person name="Lett M.C."/>
            <person name="Danchin A."/>
            <person name="Bertin P.N."/>
        </authorList>
    </citation>
    <scope>NUCLEOTIDE SEQUENCE [LARGE SCALE GENOMIC DNA]</scope>
    <source>
        <strain evidence="3">ULPAs1</strain>
    </source>
</reference>
<accession>A4G365</accession>
<keyword evidence="3" id="KW-1185">Reference proteome</keyword>
<evidence type="ECO:0000313" key="3">
    <source>
        <dbReference type="Proteomes" id="UP000006697"/>
    </source>
</evidence>
<keyword evidence="1" id="KW-0732">Signal</keyword>
<sequence length="263" mass="28382">MNGMMKSISALCLTFCLNIVYAQTPEKVIDIPTRPGVMQRILVLTPPAPKAAVILLAGGHGGLQISSDGAIHWGRDNFLVRTRQLFAHQGLLVVLVDAPSDRLSPPFLRGFRQTPEHLTDIKTIIAWTRGQTKTPVWLAGTSRGTQSAAFVATQLQPPDGPDGLALTSTILVDSDGPSVLSMPMDTLRIPVLVAHHEQDGCRLCSFSLTSNLMDKLRDAPRKQLISFTGGDDVGDACNARAHHGFNGLDNDVVGKMSNWMLAN</sequence>
<proteinExistence type="predicted"/>
<dbReference type="HOGENOM" id="CLU_086027_0_0_4"/>
<dbReference type="EMBL" id="CU207211">
    <property type="protein sequence ID" value="CAL60952.1"/>
    <property type="molecule type" value="Genomic_DNA"/>
</dbReference>
<dbReference type="eggNOG" id="COG1073">
    <property type="taxonomic scope" value="Bacteria"/>
</dbReference>